<dbReference type="InterPro" id="IPR019291">
    <property type="entry name" value="Host_attachment_protein"/>
</dbReference>
<reference evidence="2 3" key="1">
    <citation type="submission" date="2018-05" db="EMBL/GenBank/DDBJ databases">
        <title>Genomic Encyclopedia of Type Strains, Phase IV (KMG-IV): sequencing the most valuable type-strain genomes for metagenomic binning, comparative biology and taxonomic classification.</title>
        <authorList>
            <person name="Goeker M."/>
        </authorList>
    </citation>
    <scope>NUCLEOTIDE SEQUENCE [LARGE SCALE GENOMIC DNA]</scope>
    <source>
        <strain evidence="2 3">DSM 25350</strain>
    </source>
</reference>
<gene>
    <name evidence="2" type="ORF">C8D97_101100</name>
</gene>
<evidence type="ECO:0000313" key="3">
    <source>
        <dbReference type="Proteomes" id="UP000245790"/>
    </source>
</evidence>
<keyword evidence="3" id="KW-1185">Reference proteome</keyword>
<dbReference type="AlphaFoldDB" id="A0A316G0R8"/>
<dbReference type="EMBL" id="QGGU01000001">
    <property type="protein sequence ID" value="PWK54252.1"/>
    <property type="molecule type" value="Genomic_DNA"/>
</dbReference>
<feature type="region of interest" description="Disordered" evidence="1">
    <location>
        <begin position="46"/>
        <end position="72"/>
    </location>
</feature>
<sequence>MSNLWVLVADSSKARFFQGISPHSELKEFHGMVNQEVRLKEHDLITDKPGRFKDDRGNTRASNETNAKGHETDKFAKDITSYLEKFANQNKFKHLSIVAEPKMMGRLRSSLGNQTSQRVLEQVSKNLTTSDEQAIREHLERIPVQ</sequence>
<feature type="compositionally biased region" description="Basic and acidic residues" evidence="1">
    <location>
        <begin position="46"/>
        <end position="58"/>
    </location>
</feature>
<organism evidence="2 3">
    <name type="scientific">Pleionea mediterranea</name>
    <dbReference type="NCBI Taxonomy" id="523701"/>
    <lineage>
        <taxon>Bacteria</taxon>
        <taxon>Pseudomonadati</taxon>
        <taxon>Pseudomonadota</taxon>
        <taxon>Gammaproteobacteria</taxon>
        <taxon>Oceanospirillales</taxon>
        <taxon>Pleioneaceae</taxon>
        <taxon>Pleionea</taxon>
    </lineage>
</organism>
<comment type="caution">
    <text evidence="2">The sequence shown here is derived from an EMBL/GenBank/DDBJ whole genome shotgun (WGS) entry which is preliminary data.</text>
</comment>
<name>A0A316G0R8_9GAMM</name>
<accession>A0A316G0R8</accession>
<dbReference type="Proteomes" id="UP000245790">
    <property type="component" value="Unassembled WGS sequence"/>
</dbReference>
<dbReference type="RefSeq" id="WP_109761379.1">
    <property type="nucleotide sequence ID" value="NZ_QGGU01000001.1"/>
</dbReference>
<dbReference type="Pfam" id="PF10116">
    <property type="entry name" value="Host_attach"/>
    <property type="match status" value="1"/>
</dbReference>
<evidence type="ECO:0000256" key="1">
    <source>
        <dbReference type="SAM" id="MobiDB-lite"/>
    </source>
</evidence>
<evidence type="ECO:0000313" key="2">
    <source>
        <dbReference type="EMBL" id="PWK54252.1"/>
    </source>
</evidence>
<dbReference type="OrthoDB" id="329419at2"/>
<protein>
    <submittedName>
        <fullName evidence="2">Protein required for attachment to host cells</fullName>
    </submittedName>
</protein>
<proteinExistence type="predicted"/>